<dbReference type="SMART" id="SM00448">
    <property type="entry name" value="REC"/>
    <property type="match status" value="1"/>
</dbReference>
<dbReference type="InterPro" id="IPR013656">
    <property type="entry name" value="PAS_4"/>
</dbReference>
<feature type="domain" description="PAS" evidence="9">
    <location>
        <begin position="289"/>
        <end position="359"/>
    </location>
</feature>
<dbReference type="PANTHER" id="PTHR43304:SF1">
    <property type="entry name" value="PAC DOMAIN-CONTAINING PROTEIN"/>
    <property type="match status" value="1"/>
</dbReference>
<evidence type="ECO:0000259" key="8">
    <source>
        <dbReference type="PROSITE" id="PS50110"/>
    </source>
</evidence>
<dbReference type="SUPFAM" id="SSF52172">
    <property type="entry name" value="CheY-like"/>
    <property type="match status" value="1"/>
</dbReference>
<dbReference type="Pfam" id="PF00072">
    <property type="entry name" value="Response_reg"/>
    <property type="match status" value="1"/>
</dbReference>
<evidence type="ECO:0000256" key="4">
    <source>
        <dbReference type="ARBA" id="ARBA00022679"/>
    </source>
</evidence>
<name>A0A554ND02_9EURY</name>
<feature type="modified residue" description="4-aspartylphosphate" evidence="6">
    <location>
        <position position="92"/>
    </location>
</feature>
<gene>
    <name evidence="11" type="ORF">DP107_05300</name>
</gene>
<dbReference type="OrthoDB" id="8127at2157"/>
<dbReference type="InterPro" id="IPR036097">
    <property type="entry name" value="HisK_dim/P_sf"/>
</dbReference>
<evidence type="ECO:0000313" key="11">
    <source>
        <dbReference type="EMBL" id="TSD15266.1"/>
    </source>
</evidence>
<dbReference type="Gene3D" id="3.30.565.10">
    <property type="entry name" value="Histidine kinase-like ATPase, C-terminal domain"/>
    <property type="match status" value="1"/>
</dbReference>
<protein>
    <recommendedName>
        <fullName evidence="2">histidine kinase</fullName>
        <ecNumber evidence="2">2.7.13.3</ecNumber>
    </recommendedName>
</protein>
<dbReference type="Gene3D" id="3.30.450.20">
    <property type="entry name" value="PAS domain"/>
    <property type="match status" value="3"/>
</dbReference>
<dbReference type="SMART" id="SM00086">
    <property type="entry name" value="PAC"/>
    <property type="match status" value="2"/>
</dbReference>
<dbReference type="PROSITE" id="PS50113">
    <property type="entry name" value="PAC"/>
    <property type="match status" value="2"/>
</dbReference>
<evidence type="ECO:0000256" key="3">
    <source>
        <dbReference type="ARBA" id="ARBA00022553"/>
    </source>
</evidence>
<dbReference type="InterPro" id="IPR001789">
    <property type="entry name" value="Sig_transdc_resp-reg_receiver"/>
</dbReference>
<accession>A0A554ND02</accession>
<dbReference type="InterPro" id="IPR001610">
    <property type="entry name" value="PAC"/>
</dbReference>
<dbReference type="Pfam" id="PF00512">
    <property type="entry name" value="HisKA"/>
    <property type="match status" value="1"/>
</dbReference>
<dbReference type="PROSITE" id="PS50112">
    <property type="entry name" value="PAS"/>
    <property type="match status" value="3"/>
</dbReference>
<dbReference type="PROSITE" id="PS50109">
    <property type="entry name" value="HIS_KIN"/>
    <property type="match status" value="1"/>
</dbReference>
<dbReference type="InterPro" id="IPR003661">
    <property type="entry name" value="HisK_dim/P_dom"/>
</dbReference>
<dbReference type="SUPFAM" id="SSF47384">
    <property type="entry name" value="Homodimeric domain of signal transducing histidine kinase"/>
    <property type="match status" value="1"/>
</dbReference>
<dbReference type="InterPro" id="IPR035965">
    <property type="entry name" value="PAS-like_dom_sf"/>
</dbReference>
<dbReference type="PROSITE" id="PS50110">
    <property type="entry name" value="RESPONSE_REGULATORY"/>
    <property type="match status" value="1"/>
</dbReference>
<dbReference type="SMART" id="SM00387">
    <property type="entry name" value="HATPase_c"/>
    <property type="match status" value="1"/>
</dbReference>
<comment type="catalytic activity">
    <reaction evidence="1">
        <text>ATP + protein L-histidine = ADP + protein N-phospho-L-histidine.</text>
        <dbReference type="EC" id="2.7.13.3"/>
    </reaction>
</comment>
<dbReference type="InParanoid" id="A0A554ND02"/>
<dbReference type="EC" id="2.7.13.3" evidence="2"/>
<dbReference type="PRINTS" id="PR00344">
    <property type="entry name" value="BCTRLSENSOR"/>
</dbReference>
<dbReference type="InterPro" id="IPR036890">
    <property type="entry name" value="HATPase_C_sf"/>
</dbReference>
<dbReference type="InterPro" id="IPR003594">
    <property type="entry name" value="HATPase_dom"/>
</dbReference>
<dbReference type="Pfam" id="PF08448">
    <property type="entry name" value="PAS_4"/>
    <property type="match status" value="3"/>
</dbReference>
<evidence type="ECO:0000313" key="12">
    <source>
        <dbReference type="Proteomes" id="UP000319894"/>
    </source>
</evidence>
<keyword evidence="12" id="KW-1185">Reference proteome</keyword>
<feature type="domain" description="PAC" evidence="10">
    <location>
        <begin position="362"/>
        <end position="414"/>
    </location>
</feature>
<dbReference type="Proteomes" id="UP000319894">
    <property type="component" value="Unassembled WGS sequence"/>
</dbReference>
<evidence type="ECO:0000259" key="10">
    <source>
        <dbReference type="PROSITE" id="PS50113"/>
    </source>
</evidence>
<sequence length="744" mass="82036">MQPRGQGVRSDGDGIEVLHLDDDEAFLNLTRSWLERENEDIEPTTATDPERALSLLARGAATDGGVRSEADRELESVAATGGPPAFDCVVSDYDMPGMTGLEFLERVRGRYPDLPFVLFTGKGSEEIASEAISAGVTDYLQKGTRGDRFTVLVNRIENAVDQRRAEQQAERSAQRVRQVFERITDAFVAFDRDLRFTYVNDQAADLLDADPDVLRGTPLLDAFPTIEDSKTVTACRRALEVQESETVEVFADPLDSWLEIRAFPARDGLSVYFRDVTERKRREAELREERAFTESVLAGLPDALYAFDRTGDLLRWNDRFAATTGYTDAEIADMHPLEFVPDDETGRIADSIAAVVEDGEHVTVESAFETTSGERVPHEFTGAPLVAEDGTELGLVGIGRDIRGRREREREFEAVFNNTFQLTGLMEPDGTLVRANDPALEFVGVPPSEVVGVHLAEAPWITERNRDRVYDAVERARDGEFVRFEMEIDGTDGPAIIDFSLKPVTDDDGEVTLLIPEGRDITERKARERELERKNERLEAFTSAVSHDLKNPLSVADGSLDLYRETGREEPELVDQAADALDRMDRLIDDLLDLAEQGRVVADPEPVDLSAVVQRALTGVGSEDVEVTVEATDRAVRADEARLVQLVENLLDNAVAHAEQAARVALVDGDRLVVADDGPGVPLDERDRVFEPGYSTSSDGRGFGLAIARDIAEAHGWSLTATESRWGGARFEVEGLDSDPPGGD</sequence>
<dbReference type="PANTHER" id="PTHR43304">
    <property type="entry name" value="PHYTOCHROME-LIKE PROTEIN CPH1"/>
    <property type="match status" value="1"/>
</dbReference>
<feature type="domain" description="PAS" evidence="9">
    <location>
        <begin position="408"/>
        <end position="480"/>
    </location>
</feature>
<reference evidence="11 12" key="1">
    <citation type="submission" date="2018-06" db="EMBL/GenBank/DDBJ databases">
        <title>Natronomonas sp. F16-60 a new haloarchaeon isolated from a solar saltern of Isla Cristina, Huelva, Spain.</title>
        <authorList>
            <person name="Duran-Viseras A."/>
            <person name="Sanchez-Porro C."/>
            <person name="Ventosa A."/>
        </authorList>
    </citation>
    <scope>NUCLEOTIDE SEQUENCE [LARGE SCALE GENOMIC DNA]</scope>
    <source>
        <strain evidence="11 12">F16-60</strain>
    </source>
</reference>
<proteinExistence type="predicted"/>
<evidence type="ECO:0000256" key="2">
    <source>
        <dbReference type="ARBA" id="ARBA00012438"/>
    </source>
</evidence>
<dbReference type="CDD" id="cd00082">
    <property type="entry name" value="HisKA"/>
    <property type="match status" value="1"/>
</dbReference>
<dbReference type="InterPro" id="IPR000700">
    <property type="entry name" value="PAS-assoc_C"/>
</dbReference>
<dbReference type="Pfam" id="PF02518">
    <property type="entry name" value="HATPase_c"/>
    <property type="match status" value="1"/>
</dbReference>
<feature type="domain" description="PAC" evidence="10">
    <location>
        <begin position="477"/>
        <end position="533"/>
    </location>
</feature>
<dbReference type="InterPro" id="IPR000014">
    <property type="entry name" value="PAS"/>
</dbReference>
<dbReference type="NCBIfam" id="TIGR00229">
    <property type="entry name" value="sensory_box"/>
    <property type="match status" value="3"/>
</dbReference>
<evidence type="ECO:0000256" key="5">
    <source>
        <dbReference type="ARBA" id="ARBA00022777"/>
    </source>
</evidence>
<dbReference type="AlphaFoldDB" id="A0A554ND02"/>
<dbReference type="Gene3D" id="3.40.50.2300">
    <property type="match status" value="1"/>
</dbReference>
<dbReference type="InterPro" id="IPR011006">
    <property type="entry name" value="CheY-like_superfamily"/>
</dbReference>
<dbReference type="GO" id="GO:0000155">
    <property type="term" value="F:phosphorelay sensor kinase activity"/>
    <property type="evidence" value="ECO:0007669"/>
    <property type="project" value="InterPro"/>
</dbReference>
<dbReference type="SMART" id="SM00388">
    <property type="entry name" value="HisKA"/>
    <property type="match status" value="1"/>
</dbReference>
<dbReference type="SUPFAM" id="SSF55874">
    <property type="entry name" value="ATPase domain of HSP90 chaperone/DNA topoisomerase II/histidine kinase"/>
    <property type="match status" value="1"/>
</dbReference>
<dbReference type="EMBL" id="QMDX01000002">
    <property type="protein sequence ID" value="TSD15266.1"/>
    <property type="molecule type" value="Genomic_DNA"/>
</dbReference>
<keyword evidence="3 6" id="KW-0597">Phosphoprotein</keyword>
<dbReference type="RefSeq" id="WP_144261107.1">
    <property type="nucleotide sequence ID" value="NZ_QMDX01000002.1"/>
</dbReference>
<feature type="domain" description="Response regulatory" evidence="8">
    <location>
        <begin position="16"/>
        <end position="157"/>
    </location>
</feature>
<dbReference type="Gene3D" id="1.10.287.130">
    <property type="match status" value="1"/>
</dbReference>
<evidence type="ECO:0000259" key="9">
    <source>
        <dbReference type="PROSITE" id="PS50112"/>
    </source>
</evidence>
<comment type="caution">
    <text evidence="11">The sequence shown here is derived from an EMBL/GenBank/DDBJ whole genome shotgun (WGS) entry which is preliminary data.</text>
</comment>
<feature type="domain" description="PAS" evidence="9">
    <location>
        <begin position="172"/>
        <end position="220"/>
    </location>
</feature>
<evidence type="ECO:0000256" key="6">
    <source>
        <dbReference type="PROSITE-ProRule" id="PRU00169"/>
    </source>
</evidence>
<dbReference type="InterPro" id="IPR005467">
    <property type="entry name" value="His_kinase_dom"/>
</dbReference>
<dbReference type="CDD" id="cd00130">
    <property type="entry name" value="PAS"/>
    <property type="match status" value="3"/>
</dbReference>
<dbReference type="SUPFAM" id="SSF55785">
    <property type="entry name" value="PYP-like sensor domain (PAS domain)"/>
    <property type="match status" value="3"/>
</dbReference>
<evidence type="ECO:0000256" key="1">
    <source>
        <dbReference type="ARBA" id="ARBA00000085"/>
    </source>
</evidence>
<keyword evidence="4" id="KW-0808">Transferase</keyword>
<evidence type="ECO:0000259" key="7">
    <source>
        <dbReference type="PROSITE" id="PS50109"/>
    </source>
</evidence>
<organism evidence="11 12">
    <name type="scientific">Haloglomus irregulare</name>
    <dbReference type="NCBI Taxonomy" id="2234134"/>
    <lineage>
        <taxon>Archaea</taxon>
        <taxon>Methanobacteriati</taxon>
        <taxon>Methanobacteriota</taxon>
        <taxon>Stenosarchaea group</taxon>
        <taxon>Halobacteria</taxon>
        <taxon>Halobacteriales</taxon>
        <taxon>Natronomonadaceae</taxon>
        <taxon>Haloglomus</taxon>
    </lineage>
</organism>
<feature type="domain" description="Histidine kinase" evidence="7">
    <location>
        <begin position="544"/>
        <end position="734"/>
    </location>
</feature>
<dbReference type="InterPro" id="IPR004358">
    <property type="entry name" value="Sig_transdc_His_kin-like_C"/>
</dbReference>
<dbReference type="InterPro" id="IPR052162">
    <property type="entry name" value="Sensor_kinase/Photoreceptor"/>
</dbReference>
<dbReference type="SMART" id="SM00091">
    <property type="entry name" value="PAS"/>
    <property type="match status" value="3"/>
</dbReference>
<keyword evidence="5" id="KW-0418">Kinase</keyword>